<evidence type="ECO:0000256" key="2">
    <source>
        <dbReference type="ARBA" id="ARBA00022982"/>
    </source>
</evidence>
<evidence type="ECO:0000256" key="3">
    <source>
        <dbReference type="PIRSR" id="PIRSR000089-1"/>
    </source>
</evidence>
<dbReference type="InterPro" id="IPR014729">
    <property type="entry name" value="Rossmann-like_a/b/a_fold"/>
</dbReference>
<dbReference type="AlphaFoldDB" id="A0A932CQX5"/>
<dbReference type="InterPro" id="IPR029035">
    <property type="entry name" value="DHS-like_NAD/FAD-binding_dom"/>
</dbReference>
<dbReference type="InterPro" id="IPR014730">
    <property type="entry name" value="ETF_a/b_N"/>
</dbReference>
<gene>
    <name evidence="5" type="ORF">HYY20_13165</name>
</gene>
<feature type="binding site" evidence="3">
    <location>
        <begin position="280"/>
        <end position="287"/>
    </location>
    <ligand>
        <name>FAD</name>
        <dbReference type="ChEBI" id="CHEBI:57692"/>
    </ligand>
</feature>
<dbReference type="EMBL" id="JACPRF010000402">
    <property type="protein sequence ID" value="MBI2877818.1"/>
    <property type="molecule type" value="Genomic_DNA"/>
</dbReference>
<keyword evidence="2" id="KW-0249">Electron transport</keyword>
<keyword evidence="3" id="KW-0285">Flavoprotein</keyword>
<sequence length="344" mass="36675">MSPVNELWVLVELDPQDHPRPSSLQLLAKGRELTAKGGNILVGLVPAWPGKGEEGARQALRYGARRVHLLEHEGLGDPQAEVWAALLQGLLREQSPQALLMAASPFGQELAARLAGQLDAGLLSHCIDLAWDKAGELRGRKSILRGEWDSVSVFKPGALRLFTLLPAFLPPPEEARGKGEGEIVRQAVALDPAGLPGKRVLRREERPPGLADLEESEVIVAGGYGLGSTEAFRLIEELARALGGAVGASKKAVDAQWIPKAHLVGNSGHTVMPRLYLAIGISGASQHLRGMKAASTVVAINTDPYAPIFHVADFGIVGDARKVLPALLSELKGSGSGWEQLLKR</sequence>
<comment type="cofactor">
    <cofactor evidence="3">
        <name>FAD</name>
        <dbReference type="ChEBI" id="CHEBI:57692"/>
    </cofactor>
    <text evidence="3">Binds 1 FAD per dimer.</text>
</comment>
<dbReference type="GO" id="GO:0009055">
    <property type="term" value="F:electron transfer activity"/>
    <property type="evidence" value="ECO:0007669"/>
    <property type="project" value="InterPro"/>
</dbReference>
<accession>A0A932CQX5</accession>
<protein>
    <submittedName>
        <fullName evidence="5">Electron transfer flavoprotein subunit alpha/FixB family protein</fullName>
    </submittedName>
</protein>
<evidence type="ECO:0000259" key="4">
    <source>
        <dbReference type="SMART" id="SM00893"/>
    </source>
</evidence>
<proteinExistence type="inferred from homology"/>
<dbReference type="Gene3D" id="3.40.50.620">
    <property type="entry name" value="HUPs"/>
    <property type="match status" value="1"/>
</dbReference>
<feature type="domain" description="Electron transfer flavoprotein alpha/beta-subunit N-terminal" evidence="4">
    <location>
        <begin position="7"/>
        <end position="199"/>
    </location>
</feature>
<dbReference type="InterPro" id="IPR014731">
    <property type="entry name" value="ETF_asu_C"/>
</dbReference>
<feature type="binding site" evidence="3">
    <location>
        <position position="301"/>
    </location>
    <ligand>
        <name>FAD</name>
        <dbReference type="ChEBI" id="CHEBI:57692"/>
    </ligand>
</feature>
<comment type="caution">
    <text evidence="5">The sequence shown here is derived from an EMBL/GenBank/DDBJ whole genome shotgun (WGS) entry which is preliminary data.</text>
</comment>
<evidence type="ECO:0000313" key="6">
    <source>
        <dbReference type="Proteomes" id="UP000769766"/>
    </source>
</evidence>
<dbReference type="InterPro" id="IPR001308">
    <property type="entry name" value="ETF_a/FixB"/>
</dbReference>
<evidence type="ECO:0000256" key="1">
    <source>
        <dbReference type="ARBA" id="ARBA00005817"/>
    </source>
</evidence>
<dbReference type="PANTHER" id="PTHR43153">
    <property type="entry name" value="ELECTRON TRANSFER FLAVOPROTEIN ALPHA"/>
    <property type="match status" value="1"/>
</dbReference>
<dbReference type="SMART" id="SM00893">
    <property type="entry name" value="ETF"/>
    <property type="match status" value="1"/>
</dbReference>
<reference evidence="5" key="1">
    <citation type="submission" date="2020-07" db="EMBL/GenBank/DDBJ databases">
        <title>Huge and variable diversity of episymbiotic CPR bacteria and DPANN archaea in groundwater ecosystems.</title>
        <authorList>
            <person name="He C.Y."/>
            <person name="Keren R."/>
            <person name="Whittaker M."/>
            <person name="Farag I.F."/>
            <person name="Doudna J."/>
            <person name="Cate J.H.D."/>
            <person name="Banfield J.F."/>
        </authorList>
    </citation>
    <scope>NUCLEOTIDE SEQUENCE</scope>
    <source>
        <strain evidence="5">NC_groundwater_672_Ag_B-0.1um_62_36</strain>
    </source>
</reference>
<dbReference type="GO" id="GO:0050660">
    <property type="term" value="F:flavin adenine dinucleotide binding"/>
    <property type="evidence" value="ECO:0007669"/>
    <property type="project" value="InterPro"/>
</dbReference>
<keyword evidence="2" id="KW-0813">Transport</keyword>
<dbReference type="GO" id="GO:0033539">
    <property type="term" value="P:fatty acid beta-oxidation using acyl-CoA dehydrogenase"/>
    <property type="evidence" value="ECO:0007669"/>
    <property type="project" value="TreeGrafter"/>
</dbReference>
<dbReference type="PIRSF" id="PIRSF000089">
    <property type="entry name" value="Electra_flavoP_a"/>
    <property type="match status" value="1"/>
</dbReference>
<dbReference type="PANTHER" id="PTHR43153:SF1">
    <property type="entry name" value="ELECTRON TRANSFER FLAVOPROTEIN SUBUNIT ALPHA, MITOCHONDRIAL"/>
    <property type="match status" value="1"/>
</dbReference>
<comment type="similarity">
    <text evidence="1">Belongs to the ETF alpha-subunit/FixB family.</text>
</comment>
<organism evidence="5 6">
    <name type="scientific">Tectimicrobiota bacterium</name>
    <dbReference type="NCBI Taxonomy" id="2528274"/>
    <lineage>
        <taxon>Bacteria</taxon>
        <taxon>Pseudomonadati</taxon>
        <taxon>Nitrospinota/Tectimicrobiota group</taxon>
        <taxon>Candidatus Tectimicrobiota</taxon>
    </lineage>
</organism>
<dbReference type="Pfam" id="PF00766">
    <property type="entry name" value="ETF_alpha"/>
    <property type="match status" value="1"/>
</dbReference>
<name>A0A932CQX5_UNCTE</name>
<dbReference type="SUPFAM" id="SSF52402">
    <property type="entry name" value="Adenine nucleotide alpha hydrolases-like"/>
    <property type="match status" value="1"/>
</dbReference>
<evidence type="ECO:0000313" key="5">
    <source>
        <dbReference type="EMBL" id="MBI2877818.1"/>
    </source>
</evidence>
<dbReference type="SUPFAM" id="SSF52467">
    <property type="entry name" value="DHS-like NAD/FAD-binding domain"/>
    <property type="match status" value="1"/>
</dbReference>
<keyword evidence="3" id="KW-0274">FAD</keyword>
<dbReference type="Proteomes" id="UP000769766">
    <property type="component" value="Unassembled WGS sequence"/>
</dbReference>
<dbReference type="Pfam" id="PF01012">
    <property type="entry name" value="ETF"/>
    <property type="match status" value="1"/>
</dbReference>
<dbReference type="Gene3D" id="3.40.50.1220">
    <property type="entry name" value="TPP-binding domain"/>
    <property type="match status" value="1"/>
</dbReference>